<accession>A0ACD3A244</accession>
<keyword evidence="2" id="KW-1185">Reference proteome</keyword>
<evidence type="ECO:0000313" key="2">
    <source>
        <dbReference type="Proteomes" id="UP000308600"/>
    </source>
</evidence>
<dbReference type="Proteomes" id="UP000308600">
    <property type="component" value="Unassembled WGS sequence"/>
</dbReference>
<feature type="non-terminal residue" evidence="1">
    <location>
        <position position="66"/>
    </location>
</feature>
<feature type="non-terminal residue" evidence="1">
    <location>
        <position position="1"/>
    </location>
</feature>
<gene>
    <name evidence="1" type="ORF">BDN72DRAFT_746503</name>
</gene>
<dbReference type="EMBL" id="ML208927">
    <property type="protein sequence ID" value="TFK59637.1"/>
    <property type="molecule type" value="Genomic_DNA"/>
</dbReference>
<evidence type="ECO:0000313" key="1">
    <source>
        <dbReference type="EMBL" id="TFK59637.1"/>
    </source>
</evidence>
<reference evidence="1 2" key="1">
    <citation type="journal article" date="2019" name="Nat. Ecol. Evol.">
        <title>Megaphylogeny resolves global patterns of mushroom evolution.</title>
        <authorList>
            <person name="Varga T."/>
            <person name="Krizsan K."/>
            <person name="Foldi C."/>
            <person name="Dima B."/>
            <person name="Sanchez-Garcia M."/>
            <person name="Sanchez-Ramirez S."/>
            <person name="Szollosi G.J."/>
            <person name="Szarkandi J.G."/>
            <person name="Papp V."/>
            <person name="Albert L."/>
            <person name="Andreopoulos W."/>
            <person name="Angelini C."/>
            <person name="Antonin V."/>
            <person name="Barry K.W."/>
            <person name="Bougher N.L."/>
            <person name="Buchanan P."/>
            <person name="Buyck B."/>
            <person name="Bense V."/>
            <person name="Catcheside P."/>
            <person name="Chovatia M."/>
            <person name="Cooper J."/>
            <person name="Damon W."/>
            <person name="Desjardin D."/>
            <person name="Finy P."/>
            <person name="Geml J."/>
            <person name="Haridas S."/>
            <person name="Hughes K."/>
            <person name="Justo A."/>
            <person name="Karasinski D."/>
            <person name="Kautmanova I."/>
            <person name="Kiss B."/>
            <person name="Kocsube S."/>
            <person name="Kotiranta H."/>
            <person name="LaButti K.M."/>
            <person name="Lechner B.E."/>
            <person name="Liimatainen K."/>
            <person name="Lipzen A."/>
            <person name="Lukacs Z."/>
            <person name="Mihaltcheva S."/>
            <person name="Morgado L.N."/>
            <person name="Niskanen T."/>
            <person name="Noordeloos M.E."/>
            <person name="Ohm R.A."/>
            <person name="Ortiz-Santana B."/>
            <person name="Ovrebo C."/>
            <person name="Racz N."/>
            <person name="Riley R."/>
            <person name="Savchenko A."/>
            <person name="Shiryaev A."/>
            <person name="Soop K."/>
            <person name="Spirin V."/>
            <person name="Szebenyi C."/>
            <person name="Tomsovsky M."/>
            <person name="Tulloss R.E."/>
            <person name="Uehling J."/>
            <person name="Grigoriev I.V."/>
            <person name="Vagvolgyi C."/>
            <person name="Papp T."/>
            <person name="Martin F.M."/>
            <person name="Miettinen O."/>
            <person name="Hibbett D.S."/>
            <person name="Nagy L.G."/>
        </authorList>
    </citation>
    <scope>NUCLEOTIDE SEQUENCE [LARGE SCALE GENOMIC DNA]</scope>
    <source>
        <strain evidence="1 2">NL-1719</strain>
    </source>
</reference>
<organism evidence="1 2">
    <name type="scientific">Pluteus cervinus</name>
    <dbReference type="NCBI Taxonomy" id="181527"/>
    <lineage>
        <taxon>Eukaryota</taxon>
        <taxon>Fungi</taxon>
        <taxon>Dikarya</taxon>
        <taxon>Basidiomycota</taxon>
        <taxon>Agaricomycotina</taxon>
        <taxon>Agaricomycetes</taxon>
        <taxon>Agaricomycetidae</taxon>
        <taxon>Agaricales</taxon>
        <taxon>Pluteineae</taxon>
        <taxon>Pluteaceae</taxon>
        <taxon>Pluteus</taxon>
    </lineage>
</organism>
<proteinExistence type="predicted"/>
<protein>
    <submittedName>
        <fullName evidence="1">Uncharacterized protein</fullName>
    </submittedName>
</protein>
<sequence length="66" mass="7464">ITAHRAQGMTMDRVLVDLSYCSGSESPYVMVSRSRSLAGLKVLRLFPFNTVKKSLSEDLRKEFARL</sequence>
<name>A0ACD3A244_9AGAR</name>